<gene>
    <name evidence="2" type="ORF">V5F32_17620</name>
</gene>
<dbReference type="EMBL" id="JBAFVH010000010">
    <property type="protein sequence ID" value="MFG1374000.1"/>
    <property type="molecule type" value="Genomic_DNA"/>
</dbReference>
<evidence type="ECO:0000313" key="3">
    <source>
        <dbReference type="Proteomes" id="UP001604002"/>
    </source>
</evidence>
<keyword evidence="1" id="KW-0472">Membrane</keyword>
<dbReference type="RefSeq" id="WP_393993683.1">
    <property type="nucleotide sequence ID" value="NZ_JBAFVH010000010.1"/>
</dbReference>
<comment type="caution">
    <text evidence="2">The sequence shown here is derived from an EMBL/GenBank/DDBJ whole genome shotgun (WGS) entry which is preliminary data.</text>
</comment>
<sequence>MEVGHFTLGRLDRPGAGVSSADPELLARAVRDHKVGDALAQAALTFALMLAIGAVAFVLSAEHAAAASQLIVNGMIDHSGILLGLAMAGSVLLVGRRAAQRLVRARSRVARDSEFSRRLR</sequence>
<feature type="transmembrane region" description="Helical" evidence="1">
    <location>
        <begin position="79"/>
        <end position="99"/>
    </location>
</feature>
<evidence type="ECO:0000256" key="1">
    <source>
        <dbReference type="SAM" id="Phobius"/>
    </source>
</evidence>
<keyword evidence="1" id="KW-0812">Transmembrane</keyword>
<organism evidence="2 3">
    <name type="scientific">Xanthobacter oligotrophicus</name>
    <dbReference type="NCBI Taxonomy" id="2607286"/>
    <lineage>
        <taxon>Bacteria</taxon>
        <taxon>Pseudomonadati</taxon>
        <taxon>Pseudomonadota</taxon>
        <taxon>Alphaproteobacteria</taxon>
        <taxon>Hyphomicrobiales</taxon>
        <taxon>Xanthobacteraceae</taxon>
        <taxon>Xanthobacter</taxon>
    </lineage>
</organism>
<dbReference type="Proteomes" id="UP001604002">
    <property type="component" value="Unassembled WGS sequence"/>
</dbReference>
<feature type="transmembrane region" description="Helical" evidence="1">
    <location>
        <begin position="38"/>
        <end position="59"/>
    </location>
</feature>
<name>A0ABW7A166_9HYPH</name>
<accession>A0ABW7A166</accession>
<keyword evidence="3" id="KW-1185">Reference proteome</keyword>
<evidence type="ECO:0000313" key="2">
    <source>
        <dbReference type="EMBL" id="MFG1374000.1"/>
    </source>
</evidence>
<protein>
    <submittedName>
        <fullName evidence="2">Uncharacterized protein</fullName>
    </submittedName>
</protein>
<proteinExistence type="predicted"/>
<keyword evidence="1" id="KW-1133">Transmembrane helix</keyword>
<reference evidence="2 3" key="1">
    <citation type="submission" date="2024-02" db="EMBL/GenBank/DDBJ databases">
        <title>Expansion and revision of Xanthobacter and proposal of Roseixanthobacter gen. nov.</title>
        <authorList>
            <person name="Soltysiak M.P.M."/>
            <person name="Jalihal A."/>
            <person name="Ory A."/>
            <person name="Chrisophersen C."/>
            <person name="Lee A.D."/>
            <person name="Boulton J."/>
            <person name="Springer M."/>
        </authorList>
    </citation>
    <scope>NUCLEOTIDE SEQUENCE [LARGE SCALE GENOMIC DNA]</scope>
    <source>
        <strain evidence="2 3">23A</strain>
    </source>
</reference>